<dbReference type="Proteomes" id="UP001485043">
    <property type="component" value="Unassembled WGS sequence"/>
</dbReference>
<keyword evidence="6" id="KW-1185">Reference proteome</keyword>
<dbReference type="GO" id="GO:0005681">
    <property type="term" value="C:spliceosomal complex"/>
    <property type="evidence" value="ECO:0007669"/>
    <property type="project" value="TreeGrafter"/>
</dbReference>
<evidence type="ECO:0000256" key="3">
    <source>
        <dbReference type="ARBA" id="ARBA00023242"/>
    </source>
</evidence>
<dbReference type="EMBL" id="JALJOV010000251">
    <property type="protein sequence ID" value="KAK9865416.1"/>
    <property type="molecule type" value="Genomic_DNA"/>
</dbReference>
<evidence type="ECO:0000256" key="4">
    <source>
        <dbReference type="SAM" id="MobiDB-lite"/>
    </source>
</evidence>
<dbReference type="InterPro" id="IPR010756">
    <property type="entry name" value="Tls1-like"/>
</dbReference>
<comment type="subcellular location">
    <subcellularLocation>
        <location evidence="1">Nucleus</location>
    </subcellularLocation>
</comment>
<evidence type="ECO:0000256" key="2">
    <source>
        <dbReference type="ARBA" id="ARBA00007643"/>
    </source>
</evidence>
<evidence type="ECO:0000313" key="5">
    <source>
        <dbReference type="EMBL" id="KAK9865416.1"/>
    </source>
</evidence>
<reference evidence="5 6" key="1">
    <citation type="journal article" date="2024" name="Nat. Commun.">
        <title>Phylogenomics reveals the evolutionary origins of lichenization in chlorophyte algae.</title>
        <authorList>
            <person name="Puginier C."/>
            <person name="Libourel C."/>
            <person name="Otte J."/>
            <person name="Skaloud P."/>
            <person name="Haon M."/>
            <person name="Grisel S."/>
            <person name="Petersen M."/>
            <person name="Berrin J.G."/>
            <person name="Delaux P.M."/>
            <person name="Dal Grande F."/>
            <person name="Keller J."/>
        </authorList>
    </citation>
    <scope>NUCLEOTIDE SEQUENCE [LARGE SCALE GENOMIC DNA]</scope>
    <source>
        <strain evidence="5 6">SAG 2523</strain>
    </source>
</reference>
<dbReference type="GO" id="GO:0000398">
    <property type="term" value="P:mRNA splicing, via spliceosome"/>
    <property type="evidence" value="ECO:0007669"/>
    <property type="project" value="TreeGrafter"/>
</dbReference>
<keyword evidence="3" id="KW-0539">Nucleus</keyword>
<feature type="compositionally biased region" description="Basic residues" evidence="4">
    <location>
        <begin position="232"/>
        <end position="243"/>
    </location>
</feature>
<feature type="region of interest" description="Disordered" evidence="4">
    <location>
        <begin position="1"/>
        <end position="31"/>
    </location>
</feature>
<dbReference type="PANTHER" id="PTHR13486">
    <property type="entry name" value="TELOMERE LENGTH AND SILENCING PROTEIN 1 TLS1 FAMILY MEMBER"/>
    <property type="match status" value="1"/>
</dbReference>
<feature type="region of interest" description="Disordered" evidence="4">
    <location>
        <begin position="179"/>
        <end position="243"/>
    </location>
</feature>
<evidence type="ECO:0000256" key="1">
    <source>
        <dbReference type="ARBA" id="ARBA00004123"/>
    </source>
</evidence>
<proteinExistence type="inferred from homology"/>
<protein>
    <submittedName>
        <fullName evidence="5">Uncharacterized protein</fullName>
    </submittedName>
</protein>
<dbReference type="Pfam" id="PF07052">
    <property type="entry name" value="Hep_59"/>
    <property type="match status" value="1"/>
</dbReference>
<comment type="similarity">
    <text evidence="2">Belongs to the TLS1 family.</text>
</comment>
<dbReference type="PANTHER" id="PTHR13486:SF2">
    <property type="entry name" value="SPLICING FACTOR C9ORF78"/>
    <property type="match status" value="1"/>
</dbReference>
<sequence length="243" mass="27333">MPAKERNLRTRKPTAEEDEASEAAEGVSTQLENTRKLQRARNRLQGTNAAALAVNDSRPVYEEAEELPEDAPGDLLEAYVKEQARPGTDQDPIQEKYIQEQMAKRLGKTGGQEPGAERDPLNDAFNELYHIPAELQGTSSKQADVSAYMTGVVEVQLPMDYKIKNIEDTEAAKKEMLGASRHAAYREQDEDEEDGAAYPPPVMRVTYPRDFGRQRKGQPASQQPETLVAFHSPRKPREKRRRT</sequence>
<organism evidence="5 6">
    <name type="scientific">Apatococcus fuscideae</name>
    <dbReference type="NCBI Taxonomy" id="2026836"/>
    <lineage>
        <taxon>Eukaryota</taxon>
        <taxon>Viridiplantae</taxon>
        <taxon>Chlorophyta</taxon>
        <taxon>core chlorophytes</taxon>
        <taxon>Trebouxiophyceae</taxon>
        <taxon>Chlorellales</taxon>
        <taxon>Chlorellaceae</taxon>
        <taxon>Apatococcus</taxon>
    </lineage>
</organism>
<name>A0AAW1T8X0_9CHLO</name>
<comment type="caution">
    <text evidence="5">The sequence shown here is derived from an EMBL/GenBank/DDBJ whole genome shotgun (WGS) entry which is preliminary data.</text>
</comment>
<evidence type="ECO:0000313" key="6">
    <source>
        <dbReference type="Proteomes" id="UP001485043"/>
    </source>
</evidence>
<feature type="region of interest" description="Disordered" evidence="4">
    <location>
        <begin position="102"/>
        <end position="125"/>
    </location>
</feature>
<gene>
    <name evidence="5" type="ORF">WJX84_011610</name>
</gene>
<dbReference type="AlphaFoldDB" id="A0AAW1T8X0"/>
<accession>A0AAW1T8X0</accession>